<protein>
    <submittedName>
        <fullName evidence="3">Uncharacterized protein</fullName>
    </submittedName>
</protein>
<feature type="compositionally biased region" description="Basic and acidic residues" evidence="1">
    <location>
        <begin position="38"/>
        <end position="50"/>
    </location>
</feature>
<keyword evidence="2" id="KW-1133">Transmembrane helix</keyword>
<feature type="region of interest" description="Disordered" evidence="1">
    <location>
        <begin position="38"/>
        <end position="58"/>
    </location>
</feature>
<dbReference type="EMBL" id="JAULSW010000001">
    <property type="protein sequence ID" value="KAK3392744.1"/>
    <property type="molecule type" value="Genomic_DNA"/>
</dbReference>
<sequence>MGFPFQDSQKRKFLSVSTIIWVCGLFIAVQSSLLPRRGDTQHDLQPRESGNDTVAPSPPWVNATVLQDPPPCVSDSIPCKFTPTRIEDCSAIKCITSFDGACMERAKRVNLSCLCRTLSSQNCPVCTSPIERAGYYHWLNLTCGVLPEWEGLPNNWTSAFLSLDLVAIGNGSQTCDASKAASFWAGNNLPICIKAACSPYEQQWRASMHNGKDTAWANFNIGRPDNNLPSDKECGLYLSRADVCGSLQQTAKETCPKTMCSTRLERTQYLLWLNKTCSTAASFKGMPLNWEADIKAGVTSPEYDHGNDLTFPECANQGSCGESLAVWRKSASDDFCSLNQDGQSCYANETRLSYAQLCPQLSYPLTGTCSGYCTHSADRPKLLEFLNKTCSGISQWSGLPSNWVDLLQLQLSEVKPWPEVADYHGDGSDNIAPVCPTAEANIAVFAGANLAMLLFTPILGRRKVVGWITFGRLGEPHSRSWIYMGPAMALLQLLANTANALIIKSVPGYSHVDTKTLVMLWTTRPRMAWLSILLVPYQADDVMYFSCAATSLVVELILQLISSYTFGTVANHARWEGLYNTDAASRLTSAPAFGLAAQRMYGGALLWLLLIIVCIFTLGSSVLGVVKVMDTLIGSASLNIRREKRRLRRVIALRDKLPPIVLDKRARKSNSSSPIPKSLPVPDTEPVQASYPDQVFVEQMSARTMLTDEESLKISCDNMVKSLEDMVQWLGQDLVERDALAKMLSGPPFYGGGWPAVPPKETWFTPRFTRMFKGKHDWGRVPTTAEELQAAVLRRNTLEADLIATANRNIDIASSHRYTAPNGSGALWRDVQRHRAAIHRSWNTNMNRLYGFRAYDENKKEMRHVILIVFIGMVGCWISQWVFWVGFLKLYSGQGYCPPRLGTLALNWILFSVVGVFMGSSV</sequence>
<evidence type="ECO:0000256" key="2">
    <source>
        <dbReference type="SAM" id="Phobius"/>
    </source>
</evidence>
<feature type="transmembrane region" description="Helical" evidence="2">
    <location>
        <begin position="604"/>
        <end position="626"/>
    </location>
</feature>
<organism evidence="3 4">
    <name type="scientific">Podospora didyma</name>
    <dbReference type="NCBI Taxonomy" id="330526"/>
    <lineage>
        <taxon>Eukaryota</taxon>
        <taxon>Fungi</taxon>
        <taxon>Dikarya</taxon>
        <taxon>Ascomycota</taxon>
        <taxon>Pezizomycotina</taxon>
        <taxon>Sordariomycetes</taxon>
        <taxon>Sordariomycetidae</taxon>
        <taxon>Sordariales</taxon>
        <taxon>Podosporaceae</taxon>
        <taxon>Podospora</taxon>
    </lineage>
</organism>
<keyword evidence="2" id="KW-0472">Membrane</keyword>
<comment type="caution">
    <text evidence="3">The sequence shown here is derived from an EMBL/GenBank/DDBJ whole genome shotgun (WGS) entry which is preliminary data.</text>
</comment>
<dbReference type="AlphaFoldDB" id="A0AAE0P3I0"/>
<reference evidence="3" key="1">
    <citation type="journal article" date="2023" name="Mol. Phylogenet. Evol.">
        <title>Genome-scale phylogeny and comparative genomics of the fungal order Sordariales.</title>
        <authorList>
            <person name="Hensen N."/>
            <person name="Bonometti L."/>
            <person name="Westerberg I."/>
            <person name="Brannstrom I.O."/>
            <person name="Guillou S."/>
            <person name="Cros-Aarteil S."/>
            <person name="Calhoun S."/>
            <person name="Haridas S."/>
            <person name="Kuo A."/>
            <person name="Mondo S."/>
            <person name="Pangilinan J."/>
            <person name="Riley R."/>
            <person name="LaButti K."/>
            <person name="Andreopoulos B."/>
            <person name="Lipzen A."/>
            <person name="Chen C."/>
            <person name="Yan M."/>
            <person name="Daum C."/>
            <person name="Ng V."/>
            <person name="Clum A."/>
            <person name="Steindorff A."/>
            <person name="Ohm R.A."/>
            <person name="Martin F."/>
            <person name="Silar P."/>
            <person name="Natvig D.O."/>
            <person name="Lalanne C."/>
            <person name="Gautier V."/>
            <person name="Ament-Velasquez S.L."/>
            <person name="Kruys A."/>
            <person name="Hutchinson M.I."/>
            <person name="Powell A.J."/>
            <person name="Barry K."/>
            <person name="Miller A.N."/>
            <person name="Grigoriev I.V."/>
            <person name="Debuchy R."/>
            <person name="Gladieux P."/>
            <person name="Hiltunen Thoren M."/>
            <person name="Johannesson H."/>
        </authorList>
    </citation>
    <scope>NUCLEOTIDE SEQUENCE</scope>
    <source>
        <strain evidence="3">CBS 232.78</strain>
    </source>
</reference>
<dbReference type="Proteomes" id="UP001285441">
    <property type="component" value="Unassembled WGS sequence"/>
</dbReference>
<name>A0AAE0P3I0_9PEZI</name>
<reference evidence="3" key="2">
    <citation type="submission" date="2023-06" db="EMBL/GenBank/DDBJ databases">
        <authorList>
            <consortium name="Lawrence Berkeley National Laboratory"/>
            <person name="Haridas S."/>
            <person name="Hensen N."/>
            <person name="Bonometti L."/>
            <person name="Westerberg I."/>
            <person name="Brannstrom I.O."/>
            <person name="Guillou S."/>
            <person name="Cros-Aarteil S."/>
            <person name="Calhoun S."/>
            <person name="Kuo A."/>
            <person name="Mondo S."/>
            <person name="Pangilinan J."/>
            <person name="Riley R."/>
            <person name="LaButti K."/>
            <person name="Andreopoulos B."/>
            <person name="Lipzen A."/>
            <person name="Chen C."/>
            <person name="Yanf M."/>
            <person name="Daum C."/>
            <person name="Ng V."/>
            <person name="Clum A."/>
            <person name="Steindorff A."/>
            <person name="Ohm R."/>
            <person name="Martin F."/>
            <person name="Silar P."/>
            <person name="Natvig D."/>
            <person name="Lalanne C."/>
            <person name="Gautier V."/>
            <person name="Ament-velasquez S.L."/>
            <person name="Kruys A."/>
            <person name="Hutchinson M.I."/>
            <person name="Powell A.J."/>
            <person name="Barry K."/>
            <person name="Miller A.N."/>
            <person name="Grigoriev I.V."/>
            <person name="Debuchy R."/>
            <person name="Gladieux P."/>
            <person name="Thoren M.H."/>
            <person name="Johannesson H."/>
        </authorList>
    </citation>
    <scope>NUCLEOTIDE SEQUENCE</scope>
    <source>
        <strain evidence="3">CBS 232.78</strain>
    </source>
</reference>
<feature type="transmembrane region" description="Helical" evidence="2">
    <location>
        <begin position="12"/>
        <end position="33"/>
    </location>
</feature>
<keyword evidence="2" id="KW-0812">Transmembrane</keyword>
<proteinExistence type="predicted"/>
<feature type="transmembrane region" description="Helical" evidence="2">
    <location>
        <begin position="865"/>
        <end position="887"/>
    </location>
</feature>
<evidence type="ECO:0000313" key="3">
    <source>
        <dbReference type="EMBL" id="KAK3392744.1"/>
    </source>
</evidence>
<accession>A0AAE0P3I0</accession>
<evidence type="ECO:0000256" key="1">
    <source>
        <dbReference type="SAM" id="MobiDB-lite"/>
    </source>
</evidence>
<feature type="transmembrane region" description="Helical" evidence="2">
    <location>
        <begin position="899"/>
        <end position="919"/>
    </location>
</feature>
<evidence type="ECO:0000313" key="4">
    <source>
        <dbReference type="Proteomes" id="UP001285441"/>
    </source>
</evidence>
<keyword evidence="4" id="KW-1185">Reference proteome</keyword>
<gene>
    <name evidence="3" type="ORF">B0H63DRAFT_1203</name>
</gene>
<feature type="region of interest" description="Disordered" evidence="1">
    <location>
        <begin position="665"/>
        <end position="687"/>
    </location>
</feature>